<evidence type="ECO:0000256" key="6">
    <source>
        <dbReference type="ARBA" id="ARBA00023136"/>
    </source>
</evidence>
<dbReference type="EMBL" id="JAFFZW010000002">
    <property type="protein sequence ID" value="MBP0945139.1"/>
    <property type="molecule type" value="Genomic_DNA"/>
</dbReference>
<feature type="transmembrane region" description="Helical" evidence="7">
    <location>
        <begin position="111"/>
        <end position="132"/>
    </location>
</feature>
<keyword evidence="6 7" id="KW-0472">Membrane</keyword>
<proteinExistence type="inferred from homology"/>
<organism evidence="9 10">
    <name type="scientific">Pseudomonas alliivorans</name>
    <dbReference type="NCBI Taxonomy" id="2810613"/>
    <lineage>
        <taxon>Bacteria</taxon>
        <taxon>Pseudomonadati</taxon>
        <taxon>Pseudomonadota</taxon>
        <taxon>Gammaproteobacteria</taxon>
        <taxon>Pseudomonadales</taxon>
        <taxon>Pseudomonadaceae</taxon>
        <taxon>Pseudomonas</taxon>
    </lineage>
</organism>
<name>A0ABS4C3G5_9PSED</name>
<evidence type="ECO:0000256" key="4">
    <source>
        <dbReference type="ARBA" id="ARBA00022692"/>
    </source>
</evidence>
<gene>
    <name evidence="9" type="ORF">JTJ32_07360</name>
</gene>
<evidence type="ECO:0000313" key="9">
    <source>
        <dbReference type="EMBL" id="MBP0945139.1"/>
    </source>
</evidence>
<feature type="transmembrane region" description="Helical" evidence="7">
    <location>
        <begin position="31"/>
        <end position="56"/>
    </location>
</feature>
<sequence length="359" mass="40079">MRFMQVLFGLVGWMGAALILGLHLRSELQPFLSLILASGLGVIAMIVHEGGHYLGARLHRMPVLMMRFAAVEVQVRRRNWRIRWSPQIKDRRLGGYVMAAANLERPLRQQMLWVVLMGPMANLLMGLASWGGSWFIEGLISAFFLAFAMLNLSIALANLVPTSRILPSDGTLLIAWWMHRDDQRAELAHMRLLAMSVAGVPCEQLPDADIAQLSQGAMPQPLIAMSYRLSALFNQGDLTAAMQLEQDLEAVLQEHVQSLKGIGTLLTLLRIEFAFVRAYLDQDAKHLWDDWTNSDLDWYCPWLRPRCAALRAFLDGDLQLGERYLQQALAAANNSVVATTIRSEAILADSIRALPAAAL</sequence>
<keyword evidence="5 7" id="KW-1133">Transmembrane helix</keyword>
<dbReference type="CDD" id="cd05709">
    <property type="entry name" value="S2P-M50"/>
    <property type="match status" value="1"/>
</dbReference>
<keyword evidence="4 7" id="KW-0812">Transmembrane</keyword>
<evidence type="ECO:0000259" key="8">
    <source>
        <dbReference type="Pfam" id="PF02163"/>
    </source>
</evidence>
<keyword evidence="10" id="KW-1185">Reference proteome</keyword>
<feature type="domain" description="Peptidase M50" evidence="8">
    <location>
        <begin position="43"/>
        <end position="133"/>
    </location>
</feature>
<evidence type="ECO:0000256" key="5">
    <source>
        <dbReference type="ARBA" id="ARBA00022989"/>
    </source>
</evidence>
<feature type="transmembrane region" description="Helical" evidence="7">
    <location>
        <begin position="138"/>
        <end position="160"/>
    </location>
</feature>
<evidence type="ECO:0000256" key="3">
    <source>
        <dbReference type="ARBA" id="ARBA00007931"/>
    </source>
</evidence>
<evidence type="ECO:0000256" key="1">
    <source>
        <dbReference type="ARBA" id="ARBA00001947"/>
    </source>
</evidence>
<evidence type="ECO:0000256" key="2">
    <source>
        <dbReference type="ARBA" id="ARBA00004141"/>
    </source>
</evidence>
<evidence type="ECO:0000256" key="7">
    <source>
        <dbReference type="SAM" id="Phobius"/>
    </source>
</evidence>
<reference evidence="9 10" key="1">
    <citation type="journal article" date="2022" name="Syst. Appl. Microbiol.">
        <title>Pseudomonas alliivorans sp. nov., a plant-pathogenic bacterium isolated from onion foliage in Georgia, USA.</title>
        <authorList>
            <person name="Zhao M."/>
            <person name="Tyson C."/>
            <person name="Chen H.C."/>
            <person name="Paudel S."/>
            <person name="Gitaitis R."/>
            <person name="Kvitko B."/>
            <person name="Dutta B."/>
        </authorList>
    </citation>
    <scope>NUCLEOTIDE SEQUENCE [LARGE SCALE GENOMIC DNA]</scope>
    <source>
        <strain evidence="9 10">20GA0068</strain>
    </source>
</reference>
<comment type="subcellular location">
    <subcellularLocation>
        <location evidence="2">Membrane</location>
        <topology evidence="2">Multi-pass membrane protein</topology>
    </subcellularLocation>
</comment>
<comment type="caution">
    <text evidence="9">The sequence shown here is derived from an EMBL/GenBank/DDBJ whole genome shotgun (WGS) entry which is preliminary data.</text>
</comment>
<comment type="cofactor">
    <cofactor evidence="1">
        <name>Zn(2+)</name>
        <dbReference type="ChEBI" id="CHEBI:29105"/>
    </cofactor>
</comment>
<accession>A0ABS4C3G5</accession>
<dbReference type="Proteomes" id="UP000673197">
    <property type="component" value="Unassembled WGS sequence"/>
</dbReference>
<evidence type="ECO:0000313" key="10">
    <source>
        <dbReference type="Proteomes" id="UP000673197"/>
    </source>
</evidence>
<dbReference type="Pfam" id="PF02163">
    <property type="entry name" value="Peptidase_M50"/>
    <property type="match status" value="1"/>
</dbReference>
<dbReference type="RefSeq" id="WP_210041608.1">
    <property type="nucleotide sequence ID" value="NZ_JAFFZW010000002.1"/>
</dbReference>
<dbReference type="InterPro" id="IPR008915">
    <property type="entry name" value="Peptidase_M50"/>
</dbReference>
<comment type="similarity">
    <text evidence="3">Belongs to the peptidase M50B family.</text>
</comment>
<protein>
    <submittedName>
        <fullName evidence="9">M50 family metallopeptidase</fullName>
    </submittedName>
</protein>